<comment type="similarity">
    <text evidence="1">Belongs to the mTERF family.</text>
</comment>
<dbReference type="Gene3D" id="1.25.70.10">
    <property type="entry name" value="Transcription termination factor 3, mitochondrial"/>
    <property type="match status" value="1"/>
</dbReference>
<dbReference type="Proteomes" id="UP001055712">
    <property type="component" value="Unassembled WGS sequence"/>
</dbReference>
<name>A0A9D4TJW2_CHLVU</name>
<protein>
    <submittedName>
        <fullName evidence="4">Uncharacterized protein</fullName>
    </submittedName>
</protein>
<accession>A0A9D4TJW2</accession>
<sequence length="540" mass="57491">MFAAINTACAAAGGRWLPGAPPASQPAGPKAAAYAQQQHQRRAWQPATTPLRTTVVTAAAAADGTDVELEMVMRRGKSVAVPPELAAGLAPLAAACGVADIAALARAVAVLAGSRQQGMLDHGLAVAAYLQGLGIDQGQLGRLLSRCPFLFSWPAEERAGMLFSQLMRLGLSAGQAAACFEVRPQAAATPSFEAAISVLAPLLAAGSTVIDRSGEQLLGDLLKKQPSAVMLLQCSAEALQGNVDNLLQLGLSKGQLMKLLRQNPGLLAKSRKHLAKLEAMLQQELGADRKLWVKVLNRNARVATCSEATVRQRAQALVAEFGKEEALRMVGLAPALPLIDVMVWRQTLAVWRLCGMADPLAVVRNNPHMLGCDWLSPSRLANLLALQRLLPWEPSAAQLIQRYGDYVAGKSANRVAGRLLYLAQLGLLQLLVADKRAARQEWRLQRGLSGSTKAAGEPVFISVRDVARTTAAPFAGLVQDARSWLSEDSELVASSPSFEEFSKGLQQLPAWQRLWADAKAGVAELKQQLPPELLRGGVSG</sequence>
<keyword evidence="3" id="KW-0809">Transit peptide</keyword>
<reference evidence="4" key="1">
    <citation type="journal article" date="2019" name="Plant J.">
        <title>Chlorella vulgaris genome assembly and annotation reveals the molecular basis for metabolic acclimation to high light conditions.</title>
        <authorList>
            <person name="Cecchin M."/>
            <person name="Marcolungo L."/>
            <person name="Rossato M."/>
            <person name="Girolomoni L."/>
            <person name="Cosentino E."/>
            <person name="Cuine S."/>
            <person name="Li-Beisson Y."/>
            <person name="Delledonne M."/>
            <person name="Ballottari M."/>
        </authorList>
    </citation>
    <scope>NUCLEOTIDE SEQUENCE</scope>
    <source>
        <strain evidence="4">211/11P</strain>
    </source>
</reference>
<evidence type="ECO:0000256" key="3">
    <source>
        <dbReference type="ARBA" id="ARBA00022946"/>
    </source>
</evidence>
<keyword evidence="2" id="KW-0805">Transcription regulation</keyword>
<evidence type="ECO:0000313" key="4">
    <source>
        <dbReference type="EMBL" id="KAI3427378.1"/>
    </source>
</evidence>
<keyword evidence="2" id="KW-0806">Transcription termination</keyword>
<dbReference type="InterPro" id="IPR038538">
    <property type="entry name" value="MTERF_sf"/>
</dbReference>
<gene>
    <name evidence="4" type="ORF">D9Q98_010294</name>
</gene>
<keyword evidence="5" id="KW-1185">Reference proteome</keyword>
<reference evidence="4" key="2">
    <citation type="submission" date="2020-11" db="EMBL/GenBank/DDBJ databases">
        <authorList>
            <person name="Cecchin M."/>
            <person name="Marcolungo L."/>
            <person name="Rossato M."/>
            <person name="Girolomoni L."/>
            <person name="Cosentino E."/>
            <person name="Cuine S."/>
            <person name="Li-Beisson Y."/>
            <person name="Delledonne M."/>
            <person name="Ballottari M."/>
        </authorList>
    </citation>
    <scope>NUCLEOTIDE SEQUENCE</scope>
    <source>
        <strain evidence="4">211/11P</strain>
        <tissue evidence="4">Whole cell</tissue>
    </source>
</reference>
<evidence type="ECO:0000256" key="2">
    <source>
        <dbReference type="ARBA" id="ARBA00022472"/>
    </source>
</evidence>
<dbReference type="GO" id="GO:0006353">
    <property type="term" value="P:DNA-templated transcription termination"/>
    <property type="evidence" value="ECO:0007669"/>
    <property type="project" value="UniProtKB-KW"/>
</dbReference>
<evidence type="ECO:0000256" key="1">
    <source>
        <dbReference type="ARBA" id="ARBA00007692"/>
    </source>
</evidence>
<keyword evidence="2" id="KW-0804">Transcription</keyword>
<dbReference type="OrthoDB" id="1684047at2759"/>
<dbReference type="InterPro" id="IPR003690">
    <property type="entry name" value="MTERF"/>
</dbReference>
<organism evidence="4 5">
    <name type="scientific">Chlorella vulgaris</name>
    <name type="common">Green alga</name>
    <dbReference type="NCBI Taxonomy" id="3077"/>
    <lineage>
        <taxon>Eukaryota</taxon>
        <taxon>Viridiplantae</taxon>
        <taxon>Chlorophyta</taxon>
        <taxon>core chlorophytes</taxon>
        <taxon>Trebouxiophyceae</taxon>
        <taxon>Chlorellales</taxon>
        <taxon>Chlorellaceae</taxon>
        <taxon>Chlorella clade</taxon>
        <taxon>Chlorella</taxon>
    </lineage>
</organism>
<comment type="caution">
    <text evidence="4">The sequence shown here is derived from an EMBL/GenBank/DDBJ whole genome shotgun (WGS) entry which is preliminary data.</text>
</comment>
<proteinExistence type="inferred from homology"/>
<evidence type="ECO:0000313" key="5">
    <source>
        <dbReference type="Proteomes" id="UP001055712"/>
    </source>
</evidence>
<dbReference type="EMBL" id="SIDB01000010">
    <property type="protein sequence ID" value="KAI3427378.1"/>
    <property type="molecule type" value="Genomic_DNA"/>
</dbReference>
<dbReference type="Pfam" id="PF02536">
    <property type="entry name" value="mTERF"/>
    <property type="match status" value="1"/>
</dbReference>
<dbReference type="AlphaFoldDB" id="A0A9D4TJW2"/>
<dbReference type="GO" id="GO:0003676">
    <property type="term" value="F:nucleic acid binding"/>
    <property type="evidence" value="ECO:0007669"/>
    <property type="project" value="InterPro"/>
</dbReference>